<dbReference type="FunFam" id="1.25.40.10:FF:000031">
    <property type="entry name" value="Pentatricopeptide repeat-containing protein mitochondrial"/>
    <property type="match status" value="1"/>
</dbReference>
<dbReference type="PANTHER" id="PTHR47926">
    <property type="entry name" value="PENTATRICOPEPTIDE REPEAT-CONTAINING PROTEIN"/>
    <property type="match status" value="1"/>
</dbReference>
<feature type="repeat" description="PPR" evidence="4">
    <location>
        <begin position="70"/>
        <end position="104"/>
    </location>
</feature>
<name>A0A438IVC4_VITVI</name>
<dbReference type="Pfam" id="PF20431">
    <property type="entry name" value="E_motif"/>
    <property type="match status" value="1"/>
</dbReference>
<dbReference type="Pfam" id="PF01535">
    <property type="entry name" value="PPR"/>
    <property type="match status" value="3"/>
</dbReference>
<dbReference type="GO" id="GO:0003723">
    <property type="term" value="F:RNA binding"/>
    <property type="evidence" value="ECO:0007669"/>
    <property type="project" value="InterPro"/>
</dbReference>
<feature type="repeat" description="PPR" evidence="4">
    <location>
        <begin position="484"/>
        <end position="518"/>
    </location>
</feature>
<dbReference type="Gene3D" id="1.25.40.10">
    <property type="entry name" value="Tetratricopeptide repeat domain"/>
    <property type="match status" value="6"/>
</dbReference>
<gene>
    <name evidence="5" type="primary">PCMP-E35_0</name>
    <name evidence="5" type="ORF">CK203_036939</name>
</gene>
<feature type="repeat" description="PPR" evidence="4">
    <location>
        <begin position="202"/>
        <end position="236"/>
    </location>
</feature>
<feature type="repeat" description="PPR" evidence="4">
    <location>
        <begin position="620"/>
        <end position="655"/>
    </location>
</feature>
<dbReference type="InterPro" id="IPR002885">
    <property type="entry name" value="PPR_rpt"/>
</dbReference>
<evidence type="ECO:0000256" key="1">
    <source>
        <dbReference type="ARBA" id="ARBA00006643"/>
    </source>
</evidence>
<dbReference type="SUPFAM" id="SSF48452">
    <property type="entry name" value="TPR-like"/>
    <property type="match status" value="1"/>
</dbReference>
<dbReference type="FunFam" id="1.25.40.10:FF:000442">
    <property type="entry name" value="Pentatricopeptide repeat-containing protein At3g49710"/>
    <property type="match status" value="1"/>
</dbReference>
<dbReference type="NCBIfam" id="TIGR00756">
    <property type="entry name" value="PPR"/>
    <property type="match status" value="9"/>
</dbReference>
<comment type="caution">
    <text evidence="5">The sequence shown here is derived from an EMBL/GenBank/DDBJ whole genome shotgun (WGS) entry which is preliminary data.</text>
</comment>
<feature type="repeat" description="PPR" evidence="4">
    <location>
        <begin position="383"/>
        <end position="417"/>
    </location>
</feature>
<dbReference type="AlphaFoldDB" id="A0A438IVC4"/>
<protein>
    <submittedName>
        <fullName evidence="5">Pentatricopeptide repeat-containing protein</fullName>
    </submittedName>
</protein>
<dbReference type="Pfam" id="PF12854">
    <property type="entry name" value="PPR_1"/>
    <property type="match status" value="1"/>
</dbReference>
<organism evidence="5 6">
    <name type="scientific">Vitis vinifera</name>
    <name type="common">Grape</name>
    <dbReference type="NCBI Taxonomy" id="29760"/>
    <lineage>
        <taxon>Eukaryota</taxon>
        <taxon>Viridiplantae</taxon>
        <taxon>Streptophyta</taxon>
        <taxon>Embryophyta</taxon>
        <taxon>Tracheophyta</taxon>
        <taxon>Spermatophyta</taxon>
        <taxon>Magnoliopsida</taxon>
        <taxon>eudicotyledons</taxon>
        <taxon>Gunneridae</taxon>
        <taxon>Pentapetalae</taxon>
        <taxon>rosids</taxon>
        <taxon>Vitales</taxon>
        <taxon>Vitaceae</taxon>
        <taxon>Viteae</taxon>
        <taxon>Vitis</taxon>
    </lineage>
</organism>
<feature type="repeat" description="PPR" evidence="4">
    <location>
        <begin position="105"/>
        <end position="135"/>
    </location>
</feature>
<dbReference type="PROSITE" id="PS51375">
    <property type="entry name" value="PPR"/>
    <property type="match status" value="9"/>
</dbReference>
<dbReference type="FunFam" id="1.25.40.10:FF:000488">
    <property type="entry name" value="Pentatricopeptide repeat-containing protein, mitochondrial"/>
    <property type="match status" value="1"/>
</dbReference>
<keyword evidence="2" id="KW-0677">Repeat</keyword>
<comment type="similarity">
    <text evidence="1">Belongs to the PPR family. PCMP-H subfamily.</text>
</comment>
<evidence type="ECO:0000313" key="6">
    <source>
        <dbReference type="Proteomes" id="UP000288805"/>
    </source>
</evidence>
<dbReference type="InterPro" id="IPR046960">
    <property type="entry name" value="PPR_At4g14850-like_plant"/>
</dbReference>
<dbReference type="FunFam" id="1.25.40.10:FF:000688">
    <property type="entry name" value="Pentatricopeptide repeat-containing protein"/>
    <property type="match status" value="1"/>
</dbReference>
<feature type="repeat" description="PPR" evidence="4">
    <location>
        <begin position="554"/>
        <end position="584"/>
    </location>
</feature>
<keyword evidence="3" id="KW-0809">Transit peptide</keyword>
<feature type="repeat" description="PPR" evidence="4">
    <location>
        <begin position="585"/>
        <end position="619"/>
    </location>
</feature>
<dbReference type="Proteomes" id="UP000288805">
    <property type="component" value="Unassembled WGS sequence"/>
</dbReference>
<dbReference type="InterPro" id="IPR011990">
    <property type="entry name" value="TPR-like_helical_dom_sf"/>
</dbReference>
<dbReference type="FunFam" id="1.25.40.10:FF:000872">
    <property type="entry name" value="Putative pentatricopeptide repeat-containing protein"/>
    <property type="match status" value="1"/>
</dbReference>
<proteinExistence type="inferred from homology"/>
<dbReference type="GO" id="GO:0009451">
    <property type="term" value="P:RNA modification"/>
    <property type="evidence" value="ECO:0007669"/>
    <property type="project" value="InterPro"/>
</dbReference>
<evidence type="ECO:0000256" key="4">
    <source>
        <dbReference type="PROSITE-ProRule" id="PRU00708"/>
    </source>
</evidence>
<evidence type="ECO:0000256" key="2">
    <source>
        <dbReference type="ARBA" id="ARBA00022737"/>
    </source>
</evidence>
<dbReference type="Pfam" id="PF13041">
    <property type="entry name" value="PPR_2"/>
    <property type="match status" value="6"/>
</dbReference>
<dbReference type="EMBL" id="QGNW01000081">
    <property type="protein sequence ID" value="RVX00586.1"/>
    <property type="molecule type" value="Genomic_DNA"/>
</dbReference>
<dbReference type="InterPro" id="IPR046848">
    <property type="entry name" value="E_motif"/>
</dbReference>
<dbReference type="PANTHER" id="PTHR47926:SF343">
    <property type="entry name" value="PENTACOTRIPEPTIDE-REPEAT REGION OF PRORP DOMAIN-CONTAINING PROTEIN"/>
    <property type="match status" value="1"/>
</dbReference>
<feature type="repeat" description="PPR" evidence="4">
    <location>
        <begin position="317"/>
        <end position="351"/>
    </location>
</feature>
<sequence length="797" mass="88549">METKTTYLASLLQTCIDKKAHLAGKLIHAHMLRSRLSNDTFLSNRLIEFYAKCNAIDACGRLFDQMPKRDIYTWNAILGAYCKASKLEDAHVLFAEMPERNIVSWNTLISALTRNGFEQKALGVYYRMSREGFVPTHFTLASVFSACGALVDVECGRRCHGISIKIGLDNNIYVGNALLGMYAKCRCIGDAIQAFGDVPEPNEVSFTAMMGGLADSDQVNEAFRLFRLMLRNRIHVDSVSLSSVLGVCSRGGCGEFGLRDSNDVLSSDVHGQQVHCLSIKHGFESDLHLNNSLLDMYAKNGNMDSAEMIFVNMPEVSVVSWNVMIAGYGQKSQSSKAIEYLQRMQYHGFEPDEITYVNMLVACIKSGDIKAGRQMFDGMSSPSLSSWNTILSGYSQNENHKEAVKLFREMQFRSVHPDRTTLAIILSSLAGMMLLEGGRQVHAVSQKAVFHTDIYLASGLIGMYSKCGKVEMAKRIFDRVAELDIVCWNSMMAGLSLNSLDKEAFTFFKKMREKGMFPSQFSYATVLSCCAKLSSLSQGRQVHSQIAREGYMNDAFVGSALIDMYSKCGDVDAARWVFDMMLGKNTVTWNEMIHGYAQNGCGDEAVLLYEDMIGSGEKPDGITFVAVLTACSHSGLVDTGIKIFNSMQQEHGVEPLVDHYTCIIDSLGRAGRLHEAEVLIDKMPCKDDPIIWEVLLSSCRVYADVSLARRAAEELFRLDPQNSAPYVLLANIYSSLGRWDDAKAVRELMSYNQVVKDPGYSWIEHKNGMQAFMVDDNSRMVDDEVVVVNDGMSCSSG</sequence>
<evidence type="ECO:0000313" key="5">
    <source>
        <dbReference type="EMBL" id="RVX00586.1"/>
    </source>
</evidence>
<accession>A0A438IVC4</accession>
<reference evidence="5 6" key="1">
    <citation type="journal article" date="2018" name="PLoS Genet.">
        <title>Population sequencing reveals clonal diversity and ancestral inbreeding in the grapevine cultivar Chardonnay.</title>
        <authorList>
            <person name="Roach M.J."/>
            <person name="Johnson D.L."/>
            <person name="Bohlmann J."/>
            <person name="van Vuuren H.J."/>
            <person name="Jones S.J."/>
            <person name="Pretorius I.S."/>
            <person name="Schmidt S.A."/>
            <person name="Borneman A.R."/>
        </authorList>
    </citation>
    <scope>NUCLEOTIDE SEQUENCE [LARGE SCALE GENOMIC DNA]</scope>
    <source>
        <strain evidence="6">cv. Chardonnay</strain>
        <tissue evidence="5">Leaf</tissue>
    </source>
</reference>
<evidence type="ECO:0000256" key="3">
    <source>
        <dbReference type="ARBA" id="ARBA00022946"/>
    </source>
</evidence>